<keyword evidence="2" id="KW-1185">Reference proteome</keyword>
<gene>
    <name evidence="1" type="ORF">U9M48_031171</name>
</gene>
<dbReference type="PANTHER" id="PTHR33116">
    <property type="entry name" value="REVERSE TRANSCRIPTASE ZINC-BINDING DOMAIN-CONTAINING PROTEIN-RELATED-RELATED"/>
    <property type="match status" value="1"/>
</dbReference>
<name>A0AAQ3U374_PASNO</name>
<accession>A0AAQ3U374</accession>
<dbReference type="EMBL" id="CP144751">
    <property type="protein sequence ID" value="WVZ84109.1"/>
    <property type="molecule type" value="Genomic_DNA"/>
</dbReference>
<protein>
    <submittedName>
        <fullName evidence="1">Uncharacterized protein</fullName>
    </submittedName>
</protein>
<dbReference type="Proteomes" id="UP001341281">
    <property type="component" value="Chromosome 07"/>
</dbReference>
<reference evidence="1 2" key="1">
    <citation type="submission" date="2024-02" db="EMBL/GenBank/DDBJ databases">
        <title>High-quality chromosome-scale genome assembly of Pensacola bahiagrass (Paspalum notatum Flugge var. saurae).</title>
        <authorList>
            <person name="Vega J.M."/>
            <person name="Podio M."/>
            <person name="Orjuela J."/>
            <person name="Siena L.A."/>
            <person name="Pessino S.C."/>
            <person name="Combes M.C."/>
            <person name="Mariac C."/>
            <person name="Albertini E."/>
            <person name="Pupilli F."/>
            <person name="Ortiz J.P.A."/>
            <person name="Leblanc O."/>
        </authorList>
    </citation>
    <scope>NUCLEOTIDE SEQUENCE [LARGE SCALE GENOMIC DNA]</scope>
    <source>
        <strain evidence="1">R1</strain>
        <tissue evidence="1">Leaf</tissue>
    </source>
</reference>
<dbReference type="PANTHER" id="PTHR33116:SF87">
    <property type="entry name" value="OS01G0158850 PROTEIN"/>
    <property type="match status" value="1"/>
</dbReference>
<organism evidence="1 2">
    <name type="scientific">Paspalum notatum var. saurae</name>
    <dbReference type="NCBI Taxonomy" id="547442"/>
    <lineage>
        <taxon>Eukaryota</taxon>
        <taxon>Viridiplantae</taxon>
        <taxon>Streptophyta</taxon>
        <taxon>Embryophyta</taxon>
        <taxon>Tracheophyta</taxon>
        <taxon>Spermatophyta</taxon>
        <taxon>Magnoliopsida</taxon>
        <taxon>Liliopsida</taxon>
        <taxon>Poales</taxon>
        <taxon>Poaceae</taxon>
        <taxon>PACMAD clade</taxon>
        <taxon>Panicoideae</taxon>
        <taxon>Andropogonodae</taxon>
        <taxon>Paspaleae</taxon>
        <taxon>Paspalinae</taxon>
        <taxon>Paspalum</taxon>
    </lineage>
</organism>
<proteinExistence type="predicted"/>
<evidence type="ECO:0000313" key="1">
    <source>
        <dbReference type="EMBL" id="WVZ84109.1"/>
    </source>
</evidence>
<evidence type="ECO:0000313" key="2">
    <source>
        <dbReference type="Proteomes" id="UP001341281"/>
    </source>
</evidence>
<dbReference type="AlphaFoldDB" id="A0AAQ3U374"/>
<sequence>MTDFFLISQQYCPLVNKDWKHTQDRFEKMLRGSKGKLLSVGGRLVLINSVLSIPRKVYKKLEYLRSRFYWQNDEHKKKYRLLKWATLCQPKDMGRLGIQNLDIQNKCLLSKWLFKLLNEDEQNLKPSNQEGRRLSLLDGVNGYKDQFLDLGTFKLNRLDFRKMFGIQFLEYLYLNLFNIVRKKHAMVAEVLRTNPLNVSFRRALVEDKLLKWRTWLQDLSMALSLLSLRICISSTLIIYRERIEVGIRLVVSAARLKPFTFESLSVSMPNSYGMLFIQLKWEGINTMYHYWQVQQFFASQFGSQGMRVFLAISNQNIFCRYFSRERTGFSFGPHCNALKNLRNS</sequence>